<evidence type="ECO:0000313" key="1">
    <source>
        <dbReference type="EMBL" id="TVZ66208.1"/>
    </source>
</evidence>
<gene>
    <name evidence="1" type="ORF">BCL32_6565</name>
</gene>
<name>A0A559SV27_9HYPH</name>
<comment type="caution">
    <text evidence="1">The sequence shown here is derived from an EMBL/GenBank/DDBJ whole genome shotgun (WGS) entry which is preliminary data.</text>
</comment>
<dbReference type="EMBL" id="VISO01000003">
    <property type="protein sequence ID" value="TVZ66208.1"/>
    <property type="molecule type" value="Genomic_DNA"/>
</dbReference>
<organism evidence="1 2">
    <name type="scientific">Rhizobium mongolense USDA 1844</name>
    <dbReference type="NCBI Taxonomy" id="1079460"/>
    <lineage>
        <taxon>Bacteria</taxon>
        <taxon>Pseudomonadati</taxon>
        <taxon>Pseudomonadota</taxon>
        <taxon>Alphaproteobacteria</taxon>
        <taxon>Hyphomicrobiales</taxon>
        <taxon>Rhizobiaceae</taxon>
        <taxon>Rhizobium/Agrobacterium group</taxon>
        <taxon>Rhizobium</taxon>
    </lineage>
</organism>
<reference evidence="1 2" key="1">
    <citation type="submission" date="2019-06" db="EMBL/GenBank/DDBJ databases">
        <title>Pac Bio to generate improved reference genome sequences for organisms with transposon mutant libraries (support for FEBA project).</title>
        <authorList>
            <person name="Blow M."/>
        </authorList>
    </citation>
    <scope>NUCLEOTIDE SEQUENCE [LARGE SCALE GENOMIC DNA]</scope>
    <source>
        <strain evidence="1 2">USDA 1844</strain>
    </source>
</reference>
<proteinExistence type="predicted"/>
<accession>A0A559SV27</accession>
<evidence type="ECO:0008006" key="3">
    <source>
        <dbReference type="Google" id="ProtNLM"/>
    </source>
</evidence>
<evidence type="ECO:0000313" key="2">
    <source>
        <dbReference type="Proteomes" id="UP000319824"/>
    </source>
</evidence>
<dbReference type="Proteomes" id="UP000319824">
    <property type="component" value="Unassembled WGS sequence"/>
</dbReference>
<dbReference type="AlphaFoldDB" id="A0A559SV27"/>
<sequence>MTKPTIARIWRGRTPRAKADEYEAYNYEAGIKPLIEKALGVQTFREDRETESEFVTISYWENIEAMSTFAGTDPTKIHHLERDSEFLIELPKEVQILRLLTSHGATGSESERFGLVLRSRADA</sequence>
<dbReference type="RefSeq" id="WP_022718063.1">
    <property type="nucleotide sequence ID" value="NZ_ATTQ01000020.1"/>
</dbReference>
<protein>
    <recommendedName>
        <fullName evidence="3">Antibiotic biosynthesis monooxygenase</fullName>
    </recommendedName>
</protein>